<dbReference type="Pfam" id="PF03140">
    <property type="entry name" value="DUF247"/>
    <property type="match status" value="1"/>
</dbReference>
<dbReference type="PANTHER" id="PTHR31170:SF20">
    <property type="entry name" value="DUF247 DOMAIN PROTEIN"/>
    <property type="match status" value="1"/>
</dbReference>
<evidence type="ECO:0000313" key="2">
    <source>
        <dbReference type="EMBL" id="RYR72581.1"/>
    </source>
</evidence>
<dbReference type="Proteomes" id="UP000289738">
    <property type="component" value="Chromosome A02"/>
</dbReference>
<accession>A0A445EAV6</accession>
<proteinExistence type="predicted"/>
<dbReference type="STRING" id="3818.A0A445EAV6"/>
<dbReference type="AlphaFoldDB" id="A0A445EAV6"/>
<feature type="region of interest" description="Disordered" evidence="1">
    <location>
        <begin position="519"/>
        <end position="538"/>
    </location>
</feature>
<comment type="caution">
    <text evidence="2">The sequence shown here is derived from an EMBL/GenBank/DDBJ whole genome shotgun (WGS) entry which is preliminary data.</text>
</comment>
<dbReference type="PANTHER" id="PTHR31170">
    <property type="entry name" value="BNAC04G53230D PROTEIN"/>
    <property type="match status" value="1"/>
</dbReference>
<dbReference type="EMBL" id="SDMP01000002">
    <property type="protein sequence ID" value="RYR72581.1"/>
    <property type="molecule type" value="Genomic_DNA"/>
</dbReference>
<name>A0A445EAV6_ARAHY</name>
<dbReference type="InterPro" id="IPR004158">
    <property type="entry name" value="DUF247_pln"/>
</dbReference>
<feature type="compositionally biased region" description="Acidic residues" evidence="1">
    <location>
        <begin position="523"/>
        <end position="532"/>
    </location>
</feature>
<reference evidence="2 3" key="1">
    <citation type="submission" date="2019-01" db="EMBL/GenBank/DDBJ databases">
        <title>Sequencing of cultivated peanut Arachis hypogaea provides insights into genome evolution and oil improvement.</title>
        <authorList>
            <person name="Chen X."/>
        </authorList>
    </citation>
    <scope>NUCLEOTIDE SEQUENCE [LARGE SCALE GENOMIC DNA]</scope>
    <source>
        <strain evidence="3">cv. Fuhuasheng</strain>
        <tissue evidence="2">Leaves</tissue>
    </source>
</reference>
<organism evidence="2 3">
    <name type="scientific">Arachis hypogaea</name>
    <name type="common">Peanut</name>
    <dbReference type="NCBI Taxonomy" id="3818"/>
    <lineage>
        <taxon>Eukaryota</taxon>
        <taxon>Viridiplantae</taxon>
        <taxon>Streptophyta</taxon>
        <taxon>Embryophyta</taxon>
        <taxon>Tracheophyta</taxon>
        <taxon>Spermatophyta</taxon>
        <taxon>Magnoliopsida</taxon>
        <taxon>eudicotyledons</taxon>
        <taxon>Gunneridae</taxon>
        <taxon>Pentapetalae</taxon>
        <taxon>rosids</taxon>
        <taxon>fabids</taxon>
        <taxon>Fabales</taxon>
        <taxon>Fabaceae</taxon>
        <taxon>Papilionoideae</taxon>
        <taxon>50 kb inversion clade</taxon>
        <taxon>dalbergioids sensu lato</taxon>
        <taxon>Dalbergieae</taxon>
        <taxon>Pterocarpus clade</taxon>
        <taxon>Arachis</taxon>
    </lineage>
</organism>
<protein>
    <submittedName>
        <fullName evidence="2">Uncharacterized protein</fullName>
    </submittedName>
</protein>
<evidence type="ECO:0000256" key="1">
    <source>
        <dbReference type="SAM" id="MobiDB-lite"/>
    </source>
</evidence>
<sequence>MGSNDWMVPIEFMVGSLDQGEVQACSICRIPDELREPKREAYVPKLVSVGPLHRGATRQLVLMEEPKWRYLKEFLERQGSSQESVSLGSRLRFCGSDILNLESVICACYGGDLELGAHEISKIMMVDGCFLLEFLLRLDDYLNLRPEERDRKYSEDPFLATEKKVVSVLNDIAMMENQIPFVVLKKLYRKVYRDGSEMKGDHRVANLVRRTFGYPPHNDSGTAHILHLMHSSTVEQGRQIQKGVRPACKELKRCATRLLAAGISIIPAGRRNGNTGNGNKFVDMFDFDIKFNKEEAVLEIPPLHIKETTEVRWRNLIAWEQSRIWIRCKNTSYALFFRGLICCKHDIKWLEKKGVIINESKMSKEELLTMFRTIYKGAEHMDSSYSEMCVRLNQHKAKQVTQVFHGFATITWHHCWRVLENIMFFSRTLYRVLIRDHIPNLWKFIGVVAAIALLILTVMQTYYSSRSSGYIGVHSNKLFYPFQYLARPVPFMKSSSLLNAPSARRKYLKPPKIIAFQSKSDEQDGDENNEIVEGERQQEENRGFEIKVEKVNGICNFVINEAVIKKLRHPWWNTLIIKLMGRKISLSVLIRRLEVMWKKQGSIENLDFVLAGGPWRIFDHYLFIRIWKPNFNSIKSTINTVVAWIRLSDLAIEYYEKDTLRKIETIVRRTLKVDSNTADKCREKFARLCVELDLTVSLMSQYAINGVKYLVEYEDLYNI</sequence>
<keyword evidence="3" id="KW-1185">Reference proteome</keyword>
<gene>
    <name evidence="2" type="ORF">Ahy_A02g006799</name>
</gene>
<evidence type="ECO:0000313" key="3">
    <source>
        <dbReference type="Proteomes" id="UP000289738"/>
    </source>
</evidence>